<accession>A0ABC9Z1K3</accession>
<evidence type="ECO:0000313" key="2">
    <source>
        <dbReference type="EMBL" id="GAP31589.1"/>
    </source>
</evidence>
<feature type="domain" description="AB hydrolase-1" evidence="1">
    <location>
        <begin position="40"/>
        <end position="270"/>
    </location>
</feature>
<dbReference type="PANTHER" id="PTHR43798">
    <property type="entry name" value="MONOACYLGLYCEROL LIPASE"/>
    <property type="match status" value="1"/>
</dbReference>
<dbReference type="GeneID" id="93376233"/>
<dbReference type="InterPro" id="IPR050266">
    <property type="entry name" value="AB_hydrolase_sf"/>
</dbReference>
<dbReference type="InterPro" id="IPR000073">
    <property type="entry name" value="AB_hydrolase_1"/>
</dbReference>
<dbReference type="RefSeq" id="WP_052086866.1">
    <property type="nucleotide sequence ID" value="NZ_AP017900.1"/>
</dbReference>
<evidence type="ECO:0000259" key="1">
    <source>
        <dbReference type="Pfam" id="PF12697"/>
    </source>
</evidence>
<evidence type="ECO:0000313" key="3">
    <source>
        <dbReference type="Proteomes" id="UP000037179"/>
    </source>
</evidence>
<dbReference type="PRINTS" id="PR00111">
    <property type="entry name" value="ABHYDROLASE"/>
</dbReference>
<dbReference type="Gene3D" id="3.40.50.1820">
    <property type="entry name" value="alpha/beta hydrolase"/>
    <property type="match status" value="1"/>
</dbReference>
<name>A0ABC9Z1K3_9NOCA</name>
<dbReference type="AlphaFoldDB" id="A0ABC9Z1K3"/>
<dbReference type="InterPro" id="IPR029058">
    <property type="entry name" value="AB_hydrolase_fold"/>
</dbReference>
<dbReference type="SUPFAM" id="SSF53474">
    <property type="entry name" value="alpha/beta-Hydrolases"/>
    <property type="match status" value="1"/>
</dbReference>
<protein>
    <submittedName>
        <fullName evidence="2">Hydrolase</fullName>
    </submittedName>
</protein>
<gene>
    <name evidence="2" type="ORF">NSK11_contig00119-0025</name>
</gene>
<proteinExistence type="predicted"/>
<dbReference type="GO" id="GO:0016787">
    <property type="term" value="F:hydrolase activity"/>
    <property type="evidence" value="ECO:0007669"/>
    <property type="project" value="UniProtKB-KW"/>
</dbReference>
<reference evidence="3" key="1">
    <citation type="submission" date="2015-07" db="EMBL/GenBank/DDBJ databases">
        <title>Nocardia seriolae U-1 whole genome shotgun sequence.</title>
        <authorList>
            <person name="Imajoh M."/>
            <person name="Fukumoto Y."/>
            <person name="Sukeda M."/>
            <person name="Yamane J."/>
            <person name="Yamasaki K."/>
            <person name="Shimizu M."/>
            <person name="Ohnishi K."/>
            <person name="Oshima S."/>
        </authorList>
    </citation>
    <scope>NUCLEOTIDE SEQUENCE [LARGE SCALE GENOMIC DNA]</scope>
    <source>
        <strain evidence="3">U-1</strain>
    </source>
</reference>
<keyword evidence="2" id="KW-0378">Hydrolase</keyword>
<keyword evidence="3" id="KW-1185">Reference proteome</keyword>
<dbReference type="Pfam" id="PF12697">
    <property type="entry name" value="Abhydrolase_6"/>
    <property type="match status" value="1"/>
</dbReference>
<dbReference type="Proteomes" id="UP000037179">
    <property type="component" value="Unassembled WGS sequence"/>
</dbReference>
<sequence length="287" mass="31030">MEPPQQTPGERAHDGRARWRTVVVDGIRSRYLVGGAGPSVVLLHGFGLANRTYRPALDELARRGLRVYAPTMPGFGGTGELPRRRSSISGYAAWVAAFIRAVGIDEPVTLIGHSFGGGVAIMTAYDRPDLVGRLVLVNSVGGSAWVNGRGTLVAMTQRPLWDWGLHLQADVLPVPELTRVLPVVLRDGVPAALTHPRAFWRAAKLVRTANLTGELAELGRRGLPITVVWSNDDNVIPAAATHTLRTAHEEIRTITVEGRHCWLLADPTRFGEVISDVLTFDPATGAV</sequence>
<organism evidence="2 3">
    <name type="scientific">Nocardia seriolae</name>
    <dbReference type="NCBI Taxonomy" id="37332"/>
    <lineage>
        <taxon>Bacteria</taxon>
        <taxon>Bacillati</taxon>
        <taxon>Actinomycetota</taxon>
        <taxon>Actinomycetes</taxon>
        <taxon>Mycobacteriales</taxon>
        <taxon>Nocardiaceae</taxon>
        <taxon>Nocardia</taxon>
    </lineage>
</organism>
<dbReference type="PANTHER" id="PTHR43798:SF33">
    <property type="entry name" value="HYDROLASE, PUTATIVE (AFU_ORTHOLOGUE AFUA_2G14860)-RELATED"/>
    <property type="match status" value="1"/>
</dbReference>
<dbReference type="EMBL" id="BBYQ01000119">
    <property type="protein sequence ID" value="GAP31589.1"/>
    <property type="molecule type" value="Genomic_DNA"/>
</dbReference>
<reference evidence="2 3" key="2">
    <citation type="journal article" date="2016" name="Genome Announc.">
        <title>Draft Genome Sequence of Erythromycin- and Oxytetracycline-Sensitive Nocardia seriolae Strain U-1 (NBRC 110359).</title>
        <authorList>
            <person name="Imajoh M."/>
            <person name="Sukeda M."/>
            <person name="Shimizu M."/>
            <person name="Yamane J."/>
            <person name="Ohnishi K."/>
            <person name="Oshima S."/>
        </authorList>
    </citation>
    <scope>NUCLEOTIDE SEQUENCE [LARGE SCALE GENOMIC DNA]</scope>
    <source>
        <strain evidence="2 3">U-1</strain>
    </source>
</reference>
<comment type="caution">
    <text evidence="2">The sequence shown here is derived from an EMBL/GenBank/DDBJ whole genome shotgun (WGS) entry which is preliminary data.</text>
</comment>